<gene>
    <name evidence="6" type="ORF">STCU_02108</name>
    <name evidence="5" type="ORF">STCU_03542</name>
    <name evidence="4" type="ORF">STCU_04763</name>
</gene>
<dbReference type="EMBL" id="ATMH01002108">
    <property type="protein sequence ID" value="EPY33658.1"/>
    <property type="molecule type" value="Genomic_DNA"/>
</dbReference>
<evidence type="ECO:0000259" key="3">
    <source>
        <dbReference type="PROSITE" id="PS51186"/>
    </source>
</evidence>
<dbReference type="Gene3D" id="3.40.630.30">
    <property type="match status" value="1"/>
</dbReference>
<keyword evidence="2" id="KW-0012">Acyltransferase</keyword>
<feature type="domain" description="N-acetyltransferase" evidence="3">
    <location>
        <begin position="16"/>
        <end position="171"/>
    </location>
</feature>
<protein>
    <submittedName>
        <fullName evidence="4 5">Acetyltransferase</fullName>
    </submittedName>
</protein>
<comment type="caution">
    <text evidence="4">The sequence shown here is derived from an EMBL/GenBank/DDBJ whole genome shotgun (WGS) entry which is preliminary data.</text>
</comment>
<keyword evidence="1 4" id="KW-0808">Transferase</keyword>
<dbReference type="InterPro" id="IPR016181">
    <property type="entry name" value="Acyl_CoA_acyltransferase"/>
</dbReference>
<dbReference type="CDD" id="cd04301">
    <property type="entry name" value="NAT_SF"/>
    <property type="match status" value="1"/>
</dbReference>
<keyword evidence="7" id="KW-1185">Reference proteome</keyword>
<organism evidence="4 7">
    <name type="scientific">Strigomonas culicis</name>
    <dbReference type="NCBI Taxonomy" id="28005"/>
    <lineage>
        <taxon>Eukaryota</taxon>
        <taxon>Discoba</taxon>
        <taxon>Euglenozoa</taxon>
        <taxon>Kinetoplastea</taxon>
        <taxon>Metakinetoplastina</taxon>
        <taxon>Trypanosomatida</taxon>
        <taxon>Trypanosomatidae</taxon>
        <taxon>Strigomonadinae</taxon>
        <taxon>Strigomonas</taxon>
    </lineage>
</organism>
<dbReference type="GO" id="GO:0007064">
    <property type="term" value="P:mitotic sister chromatid cohesion"/>
    <property type="evidence" value="ECO:0007669"/>
    <property type="project" value="TreeGrafter"/>
</dbReference>
<evidence type="ECO:0000256" key="2">
    <source>
        <dbReference type="ARBA" id="ARBA00023315"/>
    </source>
</evidence>
<dbReference type="InterPro" id="IPR051556">
    <property type="entry name" value="N-term/lysine_N-AcTrnsfr"/>
</dbReference>
<dbReference type="GO" id="GO:0016747">
    <property type="term" value="F:acyltransferase activity, transferring groups other than amino-acyl groups"/>
    <property type="evidence" value="ECO:0007669"/>
    <property type="project" value="InterPro"/>
</dbReference>
<dbReference type="OrthoDB" id="47374at2759"/>
<dbReference type="Pfam" id="PF00583">
    <property type="entry name" value="Acetyltransf_1"/>
    <property type="match status" value="1"/>
</dbReference>
<dbReference type="EMBL" id="ATMH01004763">
    <property type="protein sequence ID" value="EPY29024.1"/>
    <property type="molecule type" value="Genomic_DNA"/>
</dbReference>
<dbReference type="EMBL" id="ATMH01003542">
    <property type="protein sequence ID" value="EPY31262.1"/>
    <property type="molecule type" value="Genomic_DNA"/>
</dbReference>
<reference evidence="4 7" key="1">
    <citation type="journal article" date="2013" name="PLoS ONE">
        <title>Predicting the Proteins of Angomonas deanei, Strigomonas culicis and Their Respective Endosymbionts Reveals New Aspects of the Trypanosomatidae Family.</title>
        <authorList>
            <person name="Motta M.C."/>
            <person name="Martins A.C."/>
            <person name="de Souza S.S."/>
            <person name="Catta-Preta C.M."/>
            <person name="Silva R."/>
            <person name="Klein C.C."/>
            <person name="de Almeida L.G."/>
            <person name="de Lima Cunha O."/>
            <person name="Ciapina L.P."/>
            <person name="Brocchi M."/>
            <person name="Colabardini A.C."/>
            <person name="de Araujo Lima B."/>
            <person name="Machado C.R."/>
            <person name="de Almeida Soares C.M."/>
            <person name="Probst C.M."/>
            <person name="de Menezes C.B."/>
            <person name="Thompson C.E."/>
            <person name="Bartholomeu D.C."/>
            <person name="Gradia D.F."/>
            <person name="Pavoni D.P."/>
            <person name="Grisard E.C."/>
            <person name="Fantinatti-Garboggini F."/>
            <person name="Marchini F.K."/>
            <person name="Rodrigues-Luiz G.F."/>
            <person name="Wagner G."/>
            <person name="Goldman G.H."/>
            <person name="Fietto J.L."/>
            <person name="Elias M.C."/>
            <person name="Goldman M.H."/>
            <person name="Sagot M.F."/>
            <person name="Pereira M."/>
            <person name="Stoco P.H."/>
            <person name="de Mendonca-Neto R.P."/>
            <person name="Teixeira S.M."/>
            <person name="Maciel T.E."/>
            <person name="de Oliveira Mendes T.A."/>
            <person name="Urmenyi T.P."/>
            <person name="de Souza W."/>
            <person name="Schenkman S."/>
            <person name="de Vasconcelos A.T."/>
        </authorList>
    </citation>
    <scope>NUCLEOTIDE SEQUENCE [LARGE SCALE GENOMIC DNA]</scope>
</reference>
<dbReference type="PROSITE" id="PS51186">
    <property type="entry name" value="GNAT"/>
    <property type="match status" value="1"/>
</dbReference>
<dbReference type="SUPFAM" id="SSF55729">
    <property type="entry name" value="Acyl-CoA N-acyltransferases (Nat)"/>
    <property type="match status" value="1"/>
</dbReference>
<evidence type="ECO:0000313" key="4">
    <source>
        <dbReference type="EMBL" id="EPY29024.1"/>
    </source>
</evidence>
<dbReference type="GO" id="GO:0031415">
    <property type="term" value="C:NatA complex"/>
    <property type="evidence" value="ECO:0007669"/>
    <property type="project" value="TreeGrafter"/>
</dbReference>
<evidence type="ECO:0000256" key="1">
    <source>
        <dbReference type="ARBA" id="ARBA00022679"/>
    </source>
</evidence>
<dbReference type="PANTHER" id="PTHR42919">
    <property type="entry name" value="N-ALPHA-ACETYLTRANSFERASE"/>
    <property type="match status" value="1"/>
</dbReference>
<evidence type="ECO:0000313" key="5">
    <source>
        <dbReference type="EMBL" id="EPY31262.1"/>
    </source>
</evidence>
<reference evidence="4" key="2">
    <citation type="submission" date="2013-03" db="EMBL/GenBank/DDBJ databases">
        <authorList>
            <person name="Motta M.C.M."/>
            <person name="Martins A.C.A."/>
            <person name="Preta C.M.C.C."/>
            <person name="Silva R."/>
            <person name="de Souza S.S."/>
            <person name="Klein C.C."/>
            <person name="de Almeida L.G.P."/>
            <person name="Cunha O.L."/>
            <person name="Colabardini A.C."/>
            <person name="Lima B.A."/>
            <person name="Machado C.R."/>
            <person name="Soares C.M.A."/>
            <person name="de Menezes C.B.A."/>
            <person name="Bartolomeu D.C."/>
            <person name="Grisard E.C."/>
            <person name="Fantinatti-Garboggini F."/>
            <person name="Rodrigues-Luiz G.F."/>
            <person name="Wagner G."/>
            <person name="Goldman G.H."/>
            <person name="Fietto J.L.R."/>
            <person name="Ciapina L.P."/>
            <person name="Brocchi M."/>
            <person name="Elias M.C."/>
            <person name="Goldman M.H.S."/>
            <person name="Sagot M.-F."/>
            <person name="Pereira M."/>
            <person name="Stoco P.H."/>
            <person name="Teixeira S.M.R."/>
            <person name="de Mendonca-Neto R.P."/>
            <person name="Maciel T.E.F."/>
            <person name="Mendes T.A.O."/>
            <person name="Urmenyi T.P."/>
            <person name="Teixeira M.M.G."/>
            <person name="de Camargo E.F.P."/>
            <person name="de Sousa W."/>
            <person name="Schenkman S."/>
            <person name="de Vasconcelos A.T.R."/>
        </authorList>
    </citation>
    <scope>NUCLEOTIDE SEQUENCE</scope>
</reference>
<name>S9UJS0_9TRYP</name>
<sequence>MAEDFLPPELPPVKGLCIRTFDDPRIAERIRVLDQHCLPVRYAEKYYDMYVRGGMHGYNQLAYFHDLLIGSINCRLEPTDEEETHKLYIMTITVLEPYRRMKVGSHLLRRIMDMALHEARFRVSEVALNVQVGSPALHFYESFGFTEVELVKDYYTDLDVKDAYLLHKVVPQTAANNKQQQKKKKH</sequence>
<dbReference type="PANTHER" id="PTHR42919:SF8">
    <property type="entry name" value="N-ALPHA-ACETYLTRANSFERASE 50"/>
    <property type="match status" value="1"/>
</dbReference>
<dbReference type="AlphaFoldDB" id="S9UJS0"/>
<dbReference type="Proteomes" id="UP000015354">
    <property type="component" value="Unassembled WGS sequence"/>
</dbReference>
<proteinExistence type="predicted"/>
<evidence type="ECO:0000313" key="7">
    <source>
        <dbReference type="Proteomes" id="UP000015354"/>
    </source>
</evidence>
<dbReference type="InterPro" id="IPR000182">
    <property type="entry name" value="GNAT_dom"/>
</dbReference>
<accession>S9UJS0</accession>
<evidence type="ECO:0000313" key="6">
    <source>
        <dbReference type="EMBL" id="EPY33658.1"/>
    </source>
</evidence>